<keyword evidence="3" id="KW-0560">Oxidoreductase</keyword>
<proteinExistence type="inferred from homology"/>
<keyword evidence="6" id="KW-0349">Heme</keyword>
<keyword evidence="4 6" id="KW-0408">Iron</keyword>
<reference evidence="9" key="1">
    <citation type="journal article" date="2016" name="Genome Biol. Evol.">
        <title>Comparative 'omics' of the Fusarium fujikuroi species complex highlights differences in genetic potential and metabolite synthesis.</title>
        <authorList>
            <person name="Niehaus E.-M."/>
            <person name="Muensterkoetter M."/>
            <person name="Proctor R.H."/>
            <person name="Brown D.W."/>
            <person name="Sharon A."/>
            <person name="Idan Y."/>
            <person name="Oren-Young L."/>
            <person name="Sieber C.M."/>
            <person name="Novak O."/>
            <person name="Pencik A."/>
            <person name="Tarkowska D."/>
            <person name="Hromadova K."/>
            <person name="Freeman S."/>
            <person name="Maymon M."/>
            <person name="Elazar M."/>
            <person name="Youssef S.A."/>
            <person name="El-Shabrawy E.S.M."/>
            <person name="Shalaby A.B.A."/>
            <person name="Houterman P."/>
            <person name="Brock N.L."/>
            <person name="Burkhardt I."/>
            <person name="Tsavkelova E.A."/>
            <person name="Dickschat J.S."/>
            <person name="Galuszka P."/>
            <person name="Gueldener U."/>
            <person name="Tudzynski B."/>
        </authorList>
    </citation>
    <scope>NUCLEOTIDE SEQUENCE [LARGE SCALE GENOMIC DNA]</scope>
    <source>
        <strain evidence="9">ET1</strain>
    </source>
</reference>
<dbReference type="GO" id="GO:0020037">
    <property type="term" value="F:heme binding"/>
    <property type="evidence" value="ECO:0007669"/>
    <property type="project" value="InterPro"/>
</dbReference>
<evidence type="ECO:0000256" key="2">
    <source>
        <dbReference type="ARBA" id="ARBA00022723"/>
    </source>
</evidence>
<dbReference type="RefSeq" id="XP_031081200.1">
    <property type="nucleotide sequence ID" value="XM_031231132.1"/>
</dbReference>
<feature type="binding site" description="axial binding residue" evidence="6">
    <location>
        <position position="474"/>
    </location>
    <ligand>
        <name>heme</name>
        <dbReference type="ChEBI" id="CHEBI:30413"/>
    </ligand>
    <ligandPart>
        <name>Fe</name>
        <dbReference type="ChEBI" id="CHEBI:18248"/>
    </ligandPart>
</feature>
<dbReference type="Proteomes" id="UP000183971">
    <property type="component" value="Unassembled WGS sequence"/>
</dbReference>
<feature type="transmembrane region" description="Helical" evidence="7">
    <location>
        <begin position="31"/>
        <end position="50"/>
    </location>
</feature>
<keyword evidence="9" id="KW-1185">Reference proteome</keyword>
<evidence type="ECO:0000256" key="6">
    <source>
        <dbReference type="PIRSR" id="PIRSR602401-1"/>
    </source>
</evidence>
<dbReference type="InterPro" id="IPR036396">
    <property type="entry name" value="Cyt_P450_sf"/>
</dbReference>
<evidence type="ECO:0000256" key="3">
    <source>
        <dbReference type="ARBA" id="ARBA00023002"/>
    </source>
</evidence>
<comment type="similarity">
    <text evidence="1">Belongs to the cytochrome P450 family.</text>
</comment>
<gene>
    <name evidence="8" type="ORF">FPRO_05507</name>
</gene>
<name>A0A1L7VJ54_FUSPR</name>
<dbReference type="InterPro" id="IPR002401">
    <property type="entry name" value="Cyt_P450_E_grp-I"/>
</dbReference>
<dbReference type="Pfam" id="PF00067">
    <property type="entry name" value="p450"/>
    <property type="match status" value="1"/>
</dbReference>
<dbReference type="SUPFAM" id="SSF48264">
    <property type="entry name" value="Cytochrome P450"/>
    <property type="match status" value="1"/>
</dbReference>
<dbReference type="PRINTS" id="PR00385">
    <property type="entry name" value="P450"/>
</dbReference>
<accession>A0A1L7VJ54</accession>
<evidence type="ECO:0000256" key="4">
    <source>
        <dbReference type="ARBA" id="ARBA00023004"/>
    </source>
</evidence>
<sequence>MPLTTDRMPVPEAMPPRLSAIVEGNDGLMKLLLVAVSIAAILGGIYLWTVPNSITDPRRRKLPPGPKGLPLIGNMFDLADSDDVQNKVRKWHRHHGDIFYTKVGGSDYVWLSSPKVVKELMDKRSATWSSRPPLPLAQDVASGGLRQLFMSYGPRWRQLRKHTHALLNLNSSLKYMSVQDFESKQVLRDLLDSPKEWYTINRRYSTSVIMLVTYGHRIPNFDDPMIKKIYTVLDNVTWTTALGAHAVDSFPSLASWPEVFFGHWRSKAKKIFEHDSKVYLELWEQLKKEVDSGTARQCFCKDFYLSDPSKHNIDDLQAAYACGGMIEAGSETTATSINNWVLCMLLFPDTFKEAQQEVDKVVGKDRLPQWEDEKDLPYVRAMIKELLRYRPVNKFGMHHYTSEDDWYDGMFIPKGSWAILNWWAIHRDPSLFPNPDIFDPSRYLDKPLAAADYINTSDPYGRDHFTYGAGRRVCPGVHVAERSLFINIVRVIWGFNIEKAKGPDGRLIEPTTAMVPGFLSIPEPFDCDFVPRSVRHEKIIREEFTKAEEIGI</sequence>
<dbReference type="EMBL" id="FJOF01000004">
    <property type="protein sequence ID" value="CZR40607.1"/>
    <property type="molecule type" value="Genomic_DNA"/>
</dbReference>
<dbReference type="CDD" id="cd11065">
    <property type="entry name" value="CYP64-like"/>
    <property type="match status" value="1"/>
</dbReference>
<dbReference type="GO" id="GO:0004497">
    <property type="term" value="F:monooxygenase activity"/>
    <property type="evidence" value="ECO:0007669"/>
    <property type="project" value="UniProtKB-KW"/>
</dbReference>
<keyword evidence="7" id="KW-0472">Membrane</keyword>
<keyword evidence="5" id="KW-0503">Monooxygenase</keyword>
<evidence type="ECO:0000256" key="5">
    <source>
        <dbReference type="ARBA" id="ARBA00023033"/>
    </source>
</evidence>
<dbReference type="AlphaFoldDB" id="A0A1L7VJ54"/>
<keyword evidence="7" id="KW-0812">Transmembrane</keyword>
<dbReference type="GO" id="GO:0016705">
    <property type="term" value="F:oxidoreductase activity, acting on paired donors, with incorporation or reduction of molecular oxygen"/>
    <property type="evidence" value="ECO:0007669"/>
    <property type="project" value="InterPro"/>
</dbReference>
<comment type="caution">
    <text evidence="8">The sequence shown here is derived from an EMBL/GenBank/DDBJ whole genome shotgun (WGS) entry which is preliminary data.</text>
</comment>
<keyword evidence="7" id="KW-1133">Transmembrane helix</keyword>
<dbReference type="PRINTS" id="PR00463">
    <property type="entry name" value="EP450I"/>
</dbReference>
<dbReference type="InterPro" id="IPR001128">
    <property type="entry name" value="Cyt_P450"/>
</dbReference>
<dbReference type="Gene3D" id="1.10.630.10">
    <property type="entry name" value="Cytochrome P450"/>
    <property type="match status" value="1"/>
</dbReference>
<evidence type="ECO:0000256" key="1">
    <source>
        <dbReference type="ARBA" id="ARBA00010617"/>
    </source>
</evidence>
<dbReference type="PANTHER" id="PTHR46300:SF2">
    <property type="entry name" value="CYTOCHROME P450 MONOOXYGENASE ALNH-RELATED"/>
    <property type="match status" value="1"/>
</dbReference>
<evidence type="ECO:0000313" key="9">
    <source>
        <dbReference type="Proteomes" id="UP000183971"/>
    </source>
</evidence>
<evidence type="ECO:0000313" key="8">
    <source>
        <dbReference type="EMBL" id="CZR40607.1"/>
    </source>
</evidence>
<dbReference type="GO" id="GO:0005506">
    <property type="term" value="F:iron ion binding"/>
    <property type="evidence" value="ECO:0007669"/>
    <property type="project" value="InterPro"/>
</dbReference>
<evidence type="ECO:0000256" key="7">
    <source>
        <dbReference type="SAM" id="Phobius"/>
    </source>
</evidence>
<organism evidence="8 9">
    <name type="scientific">Fusarium proliferatum (strain ET1)</name>
    <name type="common">Orchid endophyte fungus</name>
    <dbReference type="NCBI Taxonomy" id="1227346"/>
    <lineage>
        <taxon>Eukaryota</taxon>
        <taxon>Fungi</taxon>
        <taxon>Dikarya</taxon>
        <taxon>Ascomycota</taxon>
        <taxon>Pezizomycotina</taxon>
        <taxon>Sordariomycetes</taxon>
        <taxon>Hypocreomycetidae</taxon>
        <taxon>Hypocreales</taxon>
        <taxon>Nectriaceae</taxon>
        <taxon>Fusarium</taxon>
        <taxon>Fusarium fujikuroi species complex</taxon>
    </lineage>
</organism>
<dbReference type="GeneID" id="42050388"/>
<comment type="cofactor">
    <cofactor evidence="6">
        <name>heme</name>
        <dbReference type="ChEBI" id="CHEBI:30413"/>
    </cofactor>
</comment>
<dbReference type="InterPro" id="IPR050364">
    <property type="entry name" value="Cytochrome_P450_fung"/>
</dbReference>
<dbReference type="VEuPathDB" id="FungiDB:FPRO_05507"/>
<keyword evidence="2 6" id="KW-0479">Metal-binding</keyword>
<protein>
    <submittedName>
        <fullName evidence="8">Related to O-methylsterigmatocystin oxidoreductase</fullName>
    </submittedName>
</protein>
<dbReference type="PANTHER" id="PTHR46300">
    <property type="entry name" value="P450, PUTATIVE (EUROFUNG)-RELATED-RELATED"/>
    <property type="match status" value="1"/>
</dbReference>